<keyword evidence="3" id="KW-1185">Reference proteome</keyword>
<evidence type="ECO:0000313" key="2">
    <source>
        <dbReference type="EMBL" id="KAE8161339.1"/>
    </source>
</evidence>
<evidence type="ECO:0000256" key="1">
    <source>
        <dbReference type="SAM" id="Phobius"/>
    </source>
</evidence>
<dbReference type="AlphaFoldDB" id="A0A5N6URS2"/>
<accession>A0A5N6URS2</accession>
<sequence length="93" mass="11334">MNIFDGYPVSCILWAHGSLFFNSTPMYYYLISSSHLSFIPRRFWTEIVLFCSPYEFYVLFYMLVTWVIDCTPSISCMIYLFLFLFLWYHDVHY</sequence>
<dbReference type="EMBL" id="ML738643">
    <property type="protein sequence ID" value="KAE8161339.1"/>
    <property type="molecule type" value="Genomic_DNA"/>
</dbReference>
<name>A0A5N6URS2_ASPTM</name>
<feature type="transmembrane region" description="Helical" evidence="1">
    <location>
        <begin position="12"/>
        <end position="31"/>
    </location>
</feature>
<gene>
    <name evidence="2" type="ORF">BDV40DRAFT_268038</name>
</gene>
<keyword evidence="1" id="KW-0472">Membrane</keyword>
<proteinExistence type="predicted"/>
<keyword evidence="1" id="KW-0812">Transmembrane</keyword>
<feature type="transmembrane region" description="Helical" evidence="1">
    <location>
        <begin position="66"/>
        <end position="88"/>
    </location>
</feature>
<dbReference type="Proteomes" id="UP000326950">
    <property type="component" value="Unassembled WGS sequence"/>
</dbReference>
<keyword evidence="1" id="KW-1133">Transmembrane helix</keyword>
<organism evidence="2 3">
    <name type="scientific">Aspergillus tamarii</name>
    <dbReference type="NCBI Taxonomy" id="41984"/>
    <lineage>
        <taxon>Eukaryota</taxon>
        <taxon>Fungi</taxon>
        <taxon>Dikarya</taxon>
        <taxon>Ascomycota</taxon>
        <taxon>Pezizomycotina</taxon>
        <taxon>Eurotiomycetes</taxon>
        <taxon>Eurotiomycetidae</taxon>
        <taxon>Eurotiales</taxon>
        <taxon>Aspergillaceae</taxon>
        <taxon>Aspergillus</taxon>
        <taxon>Aspergillus subgen. Circumdati</taxon>
    </lineage>
</organism>
<protein>
    <submittedName>
        <fullName evidence="2">Uncharacterized protein</fullName>
    </submittedName>
</protein>
<evidence type="ECO:0000313" key="3">
    <source>
        <dbReference type="Proteomes" id="UP000326950"/>
    </source>
</evidence>
<reference evidence="2 3" key="1">
    <citation type="submission" date="2019-04" db="EMBL/GenBank/DDBJ databases">
        <title>Friends and foes A comparative genomics study of 23 Aspergillus species from section Flavi.</title>
        <authorList>
            <consortium name="DOE Joint Genome Institute"/>
            <person name="Kjaerbolling I."/>
            <person name="Vesth T."/>
            <person name="Frisvad J.C."/>
            <person name="Nybo J.L."/>
            <person name="Theobald S."/>
            <person name="Kildgaard S."/>
            <person name="Isbrandt T."/>
            <person name="Kuo A."/>
            <person name="Sato A."/>
            <person name="Lyhne E.K."/>
            <person name="Kogle M.E."/>
            <person name="Wiebenga A."/>
            <person name="Kun R.S."/>
            <person name="Lubbers R.J."/>
            <person name="Makela M.R."/>
            <person name="Barry K."/>
            <person name="Chovatia M."/>
            <person name="Clum A."/>
            <person name="Daum C."/>
            <person name="Haridas S."/>
            <person name="He G."/>
            <person name="LaButti K."/>
            <person name="Lipzen A."/>
            <person name="Mondo S."/>
            <person name="Riley R."/>
            <person name="Salamov A."/>
            <person name="Simmons B.A."/>
            <person name="Magnuson J.K."/>
            <person name="Henrissat B."/>
            <person name="Mortensen U.H."/>
            <person name="Larsen T.O."/>
            <person name="Devries R.P."/>
            <person name="Grigoriev I.V."/>
            <person name="Machida M."/>
            <person name="Baker S.E."/>
            <person name="Andersen M.R."/>
        </authorList>
    </citation>
    <scope>NUCLEOTIDE SEQUENCE [LARGE SCALE GENOMIC DNA]</scope>
    <source>
        <strain evidence="2 3">CBS 117626</strain>
    </source>
</reference>